<comment type="function">
    <text evidence="1">Subunit of the oligosaccharyl transferase (OST) complex that catalyzes the initial transfer of a defined glycan (Glc(3)Man(9)GlcNAc(2) in eukaryotes) from the lipid carrier dolichol-pyrophosphate to an asparagine residue within an Asn-X-Ser/Thr consensus motif in nascent polypeptide chains, the first step in protein N-glycosylation. N-glycosylation occurs cotranslationally and the complex associates with the Sec61 complex at the channel-forming translocon complex that mediates protein translocation across the endoplasmic reticulum (ER). All subunits are required for a maximal enzyme activity.</text>
</comment>
<feature type="region of interest" description="Disordered" evidence="16">
    <location>
        <begin position="1182"/>
        <end position="1231"/>
    </location>
</feature>
<evidence type="ECO:0000313" key="21">
    <source>
        <dbReference type="EMBL" id="KAF4657968.1"/>
    </source>
</evidence>
<feature type="compositionally biased region" description="Basic and acidic residues" evidence="16">
    <location>
        <begin position="1216"/>
        <end position="1231"/>
    </location>
</feature>
<keyword evidence="7 17" id="KW-0812">Transmembrane</keyword>
<evidence type="ECO:0000256" key="8">
    <source>
        <dbReference type="ARBA" id="ARBA00022729"/>
    </source>
</evidence>
<evidence type="ECO:0000256" key="16">
    <source>
        <dbReference type="SAM" id="MobiDB-lite"/>
    </source>
</evidence>
<dbReference type="GO" id="GO:0005789">
    <property type="term" value="C:endoplasmic reticulum membrane"/>
    <property type="evidence" value="ECO:0007669"/>
    <property type="project" value="UniProtKB-SubCell"/>
</dbReference>
<dbReference type="GO" id="GO:0007031">
    <property type="term" value="P:peroxisome organization"/>
    <property type="evidence" value="ECO:0007669"/>
    <property type="project" value="TreeGrafter"/>
</dbReference>
<evidence type="ECO:0000313" key="22">
    <source>
        <dbReference type="Proteomes" id="UP000570595"/>
    </source>
</evidence>
<evidence type="ECO:0000256" key="1">
    <source>
        <dbReference type="ARBA" id="ARBA00002791"/>
    </source>
</evidence>
<evidence type="ECO:0000256" key="12">
    <source>
        <dbReference type="ARBA" id="ARBA00022824"/>
    </source>
</evidence>
<organism evidence="21 22">
    <name type="scientific">Perkinsus olseni</name>
    <name type="common">Perkinsus atlanticus</name>
    <dbReference type="NCBI Taxonomy" id="32597"/>
    <lineage>
        <taxon>Eukaryota</taxon>
        <taxon>Sar</taxon>
        <taxon>Alveolata</taxon>
        <taxon>Perkinsozoa</taxon>
        <taxon>Perkinsea</taxon>
        <taxon>Perkinsida</taxon>
        <taxon>Perkinsidae</taxon>
        <taxon>Perkinsus</taxon>
    </lineage>
</organism>
<evidence type="ECO:0000256" key="11">
    <source>
        <dbReference type="ARBA" id="ARBA00022806"/>
    </source>
</evidence>
<evidence type="ECO:0000259" key="19">
    <source>
        <dbReference type="PROSITE" id="PS51192"/>
    </source>
</evidence>
<evidence type="ECO:0000256" key="10">
    <source>
        <dbReference type="ARBA" id="ARBA00022801"/>
    </source>
</evidence>
<feature type="region of interest" description="Disordered" evidence="16">
    <location>
        <begin position="515"/>
        <end position="541"/>
    </location>
</feature>
<keyword evidence="11" id="KW-0347">Helicase</keyword>
<dbReference type="InterPro" id="IPR003593">
    <property type="entry name" value="AAA+_ATPase"/>
</dbReference>
<feature type="domain" description="ABC transporter" evidence="18">
    <location>
        <begin position="1663"/>
        <end position="1894"/>
    </location>
</feature>
<dbReference type="UniPathway" id="UPA00378"/>
<dbReference type="Pfam" id="PF04597">
    <property type="entry name" value="Ribophorin_I"/>
    <property type="match status" value="1"/>
</dbReference>
<evidence type="ECO:0000256" key="3">
    <source>
        <dbReference type="ARBA" id="ARBA00004922"/>
    </source>
</evidence>
<dbReference type="Pfam" id="PF00271">
    <property type="entry name" value="Helicase_C"/>
    <property type="match status" value="1"/>
</dbReference>
<comment type="similarity">
    <text evidence="4">Belongs to the ABC transporter superfamily. ABCD family. Peroxisomal fatty acyl CoA transporter (TC 3.A.1.203) subfamily.</text>
</comment>
<dbReference type="SMART" id="SM00382">
    <property type="entry name" value="AAA"/>
    <property type="match status" value="1"/>
</dbReference>
<dbReference type="InterPro" id="IPR050835">
    <property type="entry name" value="ABC_transporter_sub-D"/>
</dbReference>
<dbReference type="GO" id="GO:0042760">
    <property type="term" value="P:very long-chain fatty acid catabolic process"/>
    <property type="evidence" value="ECO:0007669"/>
    <property type="project" value="TreeGrafter"/>
</dbReference>
<dbReference type="InterPro" id="IPR003439">
    <property type="entry name" value="ABC_transporter-like_ATP-bd"/>
</dbReference>
<comment type="caution">
    <text evidence="21">The sequence shown here is derived from an EMBL/GenBank/DDBJ whole genome shotgun (WGS) entry which is preliminary data.</text>
</comment>
<dbReference type="GO" id="GO:0005324">
    <property type="term" value="F:long-chain fatty acid transmembrane transporter activity"/>
    <property type="evidence" value="ECO:0007669"/>
    <property type="project" value="TreeGrafter"/>
</dbReference>
<feature type="domain" description="Helicase ATP-binding" evidence="19">
    <location>
        <begin position="114"/>
        <end position="290"/>
    </location>
</feature>
<dbReference type="PROSITE" id="PS00211">
    <property type="entry name" value="ABC_TRANSPORTER_1"/>
    <property type="match status" value="1"/>
</dbReference>
<keyword evidence="6" id="KW-0813">Transport</keyword>
<evidence type="ECO:0000256" key="17">
    <source>
        <dbReference type="SAM" id="Phobius"/>
    </source>
</evidence>
<dbReference type="Pfam" id="PF06472">
    <property type="entry name" value="ABC_membrane_2"/>
    <property type="match status" value="1"/>
</dbReference>
<keyword evidence="8" id="KW-0732">Signal</keyword>
<dbReference type="GO" id="GO:0004386">
    <property type="term" value="F:helicase activity"/>
    <property type="evidence" value="ECO:0007669"/>
    <property type="project" value="UniProtKB-KW"/>
</dbReference>
<evidence type="ECO:0000256" key="7">
    <source>
        <dbReference type="ARBA" id="ARBA00022692"/>
    </source>
</evidence>
<dbReference type="GO" id="GO:0003676">
    <property type="term" value="F:nucleic acid binding"/>
    <property type="evidence" value="ECO:0007669"/>
    <property type="project" value="InterPro"/>
</dbReference>
<evidence type="ECO:0000256" key="4">
    <source>
        <dbReference type="ARBA" id="ARBA00008575"/>
    </source>
</evidence>
<feature type="domain" description="Helicase C-terminal" evidence="20">
    <location>
        <begin position="320"/>
        <end position="483"/>
    </location>
</feature>
<dbReference type="Pfam" id="PF00005">
    <property type="entry name" value="ABC_tran"/>
    <property type="match status" value="1"/>
</dbReference>
<dbReference type="SMART" id="SM00487">
    <property type="entry name" value="DEXDc"/>
    <property type="match status" value="1"/>
</dbReference>
<evidence type="ECO:0000256" key="14">
    <source>
        <dbReference type="ARBA" id="ARBA00022989"/>
    </source>
</evidence>
<dbReference type="PANTHER" id="PTHR11384:SF67">
    <property type="entry name" value="ATP-BINDING CASSETTE SUB-FAMILY D MEMBER 1"/>
    <property type="match status" value="1"/>
</dbReference>
<dbReference type="InterPro" id="IPR017871">
    <property type="entry name" value="ABC_transporter-like_CS"/>
</dbReference>
<dbReference type="SMART" id="SM00490">
    <property type="entry name" value="HELICc"/>
    <property type="match status" value="1"/>
</dbReference>
<dbReference type="Gene3D" id="3.40.50.300">
    <property type="entry name" value="P-loop containing nucleotide triphosphate hydrolases"/>
    <property type="match status" value="3"/>
</dbReference>
<evidence type="ECO:0000256" key="5">
    <source>
        <dbReference type="ARBA" id="ARBA00008905"/>
    </source>
</evidence>
<evidence type="ECO:0000259" key="20">
    <source>
        <dbReference type="PROSITE" id="PS51194"/>
    </source>
</evidence>
<dbReference type="PROSITE" id="PS50893">
    <property type="entry name" value="ABC_TRANSPORTER_2"/>
    <property type="match status" value="1"/>
</dbReference>
<dbReference type="GO" id="GO:0140359">
    <property type="term" value="F:ABC-type transporter activity"/>
    <property type="evidence" value="ECO:0007669"/>
    <property type="project" value="InterPro"/>
</dbReference>
<reference evidence="21 22" key="1">
    <citation type="submission" date="2020-04" db="EMBL/GenBank/DDBJ databases">
        <title>Perkinsus olseni comparative genomics.</title>
        <authorList>
            <person name="Bogema D.R."/>
        </authorList>
    </citation>
    <scope>NUCLEOTIDE SEQUENCE [LARGE SCALE GENOMIC DNA]</scope>
    <source>
        <strain evidence="21">ATCC PRA-179</strain>
    </source>
</reference>
<dbReference type="InterPro" id="IPR000629">
    <property type="entry name" value="RNA-helicase_DEAD-box_CS"/>
</dbReference>
<dbReference type="EMBL" id="JABAHT010000329">
    <property type="protein sequence ID" value="KAF4657968.1"/>
    <property type="molecule type" value="Genomic_DNA"/>
</dbReference>
<evidence type="ECO:0000256" key="13">
    <source>
        <dbReference type="ARBA" id="ARBA00022840"/>
    </source>
</evidence>
<proteinExistence type="inferred from homology"/>
<dbReference type="GO" id="GO:0006635">
    <property type="term" value="P:fatty acid beta-oxidation"/>
    <property type="evidence" value="ECO:0007669"/>
    <property type="project" value="TreeGrafter"/>
</dbReference>
<dbReference type="InterPro" id="IPR014001">
    <property type="entry name" value="Helicase_ATP-bd"/>
</dbReference>
<evidence type="ECO:0000256" key="9">
    <source>
        <dbReference type="ARBA" id="ARBA00022741"/>
    </source>
</evidence>
<accession>A0A7J6LFB8</accession>
<dbReference type="CDD" id="cd18787">
    <property type="entry name" value="SF2_C_DEAD"/>
    <property type="match status" value="1"/>
</dbReference>
<dbReference type="CDD" id="cd03223">
    <property type="entry name" value="ABCD_peroxisomal_ALDP"/>
    <property type="match status" value="1"/>
</dbReference>
<dbReference type="Proteomes" id="UP000570595">
    <property type="component" value="Unassembled WGS sequence"/>
</dbReference>
<sequence>MSSAAKSTQSMTDALSAIRRALNPDLETEKASEEAVKDSLVQVEKEKPVVKGPDWTKRYNVVSSHLSSVDDCPAVTEFGLSRTCRKALKGMGINRLFPVQATVLPIVIGRERTPVGSRYDCDLCVAIPTGQGKTLGYLLPIFQLLSHRVYRTLRALILAPTRDLALQVKEVADHFTGTKDNFKVDCVVGQYHAQTFAEQDEAAAGPDVLVATPSRALDLLTGERIPIDGIRWVVLDEADRLLNSSREATVEVVRRVMAASPRCQRMLFSATMTSNPQKLAQLALNRPFFLLSTQTGAHATPENLRHRFIVARAEQKKPGVLLSILREIYPSNTSASSRTMLFCGSVEHAHRLARLLQICVAGDESIEKALRIREFSAALDQKHRVSMLEAFRTGRIHVLVCSDVAARGLDFREVDHVVQYDVPNSVQGYIHRCGRAGRAGRVGCSTTILVSRQVKHFKNMLREENAVPGEKLEQMKPVPDDIAEYQEKLSMLELCLKRENKGVYSLTEPVDPVALKGGGAGDGQKLEQEATGARSRKSKRPSSTVYKELLSNLILAMAFCTTLEKLSFLTLLLFCGAASTVKMVIGDWKNSKVSREITLQESTVKVTVNVDLDCSMCTGPLQYTFLKLPNQGLGKHAVADSESGDQLVVEDLGVDGADRYLRVTLPEAKNKASLNVEMIFGRMYRPLPEEILEMQEQMVEYVDAMYWPSPYPTAKETTTVRLMEEEKMERVLPEGAANIKGRSITFGPYEDIKASKAHPDLIHVHVSHPFPLPYFATSSRVIEVSHWGSVSVTGRYELVNEAARLGGEFSRIPFSIDKWGSPGENPYSVTSCVNKIEAVLPRSVCNINYRDAIGNVSSTHARREGKKYVSVELAPRFPMLGGWKDEFEFSYDLPARTTLQVSSSDSNQYVLSVAFNQPFVRVFAQQQELEVVLPAGAMDIKVNSPRGLGTFDYIPEGRYSWLDFTTPRKLIRLTSSGIIVPERNALNTKIQIAYRMPSGMGVLDKPALLVMYVFALFLAYIIFNRVNLRIVTGKAEASKIDSRAWDYSVSLKVADLFEDLCHVNEKMLRSAKGPVHKLEKAIVQQTAAAGSLCSKMRSVMGMDTTPTEGSRKFTDGDLAKRVVATCEEYASTARSLSKTVSKMAVSESDAKNYNVVMAEEKSAAAKYSDVENLCANLIQKMEEQSKPSSQRPEMGYSTGEEQGADTTAESKKRKSDRIVRSHNESTDRDIWTPDSGAVSVVAAVGVLALYRYLQKSKGEASVGGDVPHRPKKKEHGVNARFLLRLAKLLPVFIPGLRSREALTLALQTCALISRSVLSIHIAEVSGKGLEAVARRDGKLFLSSIADFLVTGVTASIVNSGLKFMTNILGAWFAENLTHHIHKTYLNNKNYYFVSAHPALANAVSSADNPDAPLKGATVLDNVDHRLVVDVENFAKQLADLYSRTFKPAVDVVLCTARLGTSLRGYSGPILLYAYFIGISAAIRATSPPMSKLIAHQQSLDGNYRRAQARLVSHHEEIAFLDGGAAEERLLNERLASASGWKEKLAAIQFRQGCIDQFGLKYFASVVGWPVIALPFITMEAPTNGKDQLKRLTQYRVADNLIQTSSASLCDLILTYKKIQTLAGYTARVSELMEALNRSDERTSRIRRSSKTEGDLIPDAIFSAREVTINTPDQSRTLLSNFDFVAKPGDRVLITGPNGAGKTSLFRVLAGLWPASAGDIRMHTGSKEGQRQSSVMYLPQTPYLVLGTLRDQVTYPRLSDVHDSDNFISQCLERVGLGRLLSTYSLDTEVWEWADVLSGGERQRIGWARLLFHRPSVVVLDEATSAIAVDDEAPLYELLIGLNPKMSIFSIAHRPSLRRLHTCELHIDGDGHGHWTLRKLEEDVSSKADLSVVEVSETPTSN</sequence>
<evidence type="ECO:0000256" key="2">
    <source>
        <dbReference type="ARBA" id="ARBA00004115"/>
    </source>
</evidence>
<dbReference type="Pfam" id="PF00270">
    <property type="entry name" value="DEAD"/>
    <property type="match status" value="1"/>
</dbReference>
<protein>
    <submittedName>
        <fullName evidence="21">ATP-binding cassette sub- D member 3</fullName>
    </submittedName>
</protein>
<dbReference type="OrthoDB" id="422637at2759"/>
<dbReference type="GO" id="GO:0016887">
    <property type="term" value="F:ATP hydrolysis activity"/>
    <property type="evidence" value="ECO:0007669"/>
    <property type="project" value="InterPro"/>
</dbReference>
<gene>
    <name evidence="21" type="primary">ABCD3_1</name>
    <name evidence="21" type="ORF">FOZ61_005917</name>
</gene>
<dbReference type="InterPro" id="IPR027417">
    <property type="entry name" value="P-loop_NTPase"/>
</dbReference>
<dbReference type="PROSITE" id="PS51194">
    <property type="entry name" value="HELICASE_CTER"/>
    <property type="match status" value="1"/>
</dbReference>
<evidence type="ECO:0000256" key="6">
    <source>
        <dbReference type="ARBA" id="ARBA00022448"/>
    </source>
</evidence>
<keyword evidence="12" id="KW-0256">Endoplasmic reticulum</keyword>
<dbReference type="GO" id="GO:0005778">
    <property type="term" value="C:peroxisomal membrane"/>
    <property type="evidence" value="ECO:0007669"/>
    <property type="project" value="TreeGrafter"/>
</dbReference>
<feature type="transmembrane region" description="Helical" evidence="17">
    <location>
        <begin position="1006"/>
        <end position="1023"/>
    </location>
</feature>
<dbReference type="SUPFAM" id="SSF52540">
    <property type="entry name" value="P-loop containing nucleoside triphosphate hydrolases"/>
    <property type="match status" value="2"/>
</dbReference>
<dbReference type="InterPro" id="IPR001650">
    <property type="entry name" value="Helicase_C-like"/>
</dbReference>
<dbReference type="PROSITE" id="PS00039">
    <property type="entry name" value="DEAD_ATP_HELICASE"/>
    <property type="match status" value="1"/>
</dbReference>
<keyword evidence="14 17" id="KW-1133">Transmembrane helix</keyword>
<dbReference type="InterPro" id="IPR011527">
    <property type="entry name" value="ABC1_TM_dom"/>
</dbReference>
<keyword evidence="13 21" id="KW-0067">ATP-binding</keyword>
<keyword evidence="15 17" id="KW-0472">Membrane</keyword>
<dbReference type="GO" id="GO:0015910">
    <property type="term" value="P:long-chain fatty acid import into peroxisome"/>
    <property type="evidence" value="ECO:0007669"/>
    <property type="project" value="TreeGrafter"/>
</dbReference>
<comment type="pathway">
    <text evidence="3">Protein modification; protein glycosylation.</text>
</comment>
<dbReference type="InterPro" id="IPR011545">
    <property type="entry name" value="DEAD/DEAH_box_helicase_dom"/>
</dbReference>
<name>A0A7J6LFB8_PEROL</name>
<keyword evidence="10" id="KW-0378">Hydrolase</keyword>
<keyword evidence="9" id="KW-0547">Nucleotide-binding</keyword>
<comment type="subcellular location">
    <subcellularLocation>
        <location evidence="2">Endoplasmic reticulum membrane</location>
        <topology evidence="2">Single-pass type I membrane protein</topology>
    </subcellularLocation>
</comment>
<evidence type="ECO:0000256" key="15">
    <source>
        <dbReference type="ARBA" id="ARBA00023136"/>
    </source>
</evidence>
<comment type="similarity">
    <text evidence="5">Belongs to the OST1 family.</text>
</comment>
<dbReference type="GO" id="GO:0005524">
    <property type="term" value="F:ATP binding"/>
    <property type="evidence" value="ECO:0007669"/>
    <property type="project" value="UniProtKB-KW"/>
</dbReference>
<dbReference type="PANTHER" id="PTHR11384">
    <property type="entry name" value="ATP-BINDING CASSETTE, SUB-FAMILY D MEMBER"/>
    <property type="match status" value="1"/>
</dbReference>
<dbReference type="PROSITE" id="PS51192">
    <property type="entry name" value="HELICASE_ATP_BIND_1"/>
    <property type="match status" value="1"/>
</dbReference>
<evidence type="ECO:0000259" key="18">
    <source>
        <dbReference type="PROSITE" id="PS50893"/>
    </source>
</evidence>
<dbReference type="InterPro" id="IPR007676">
    <property type="entry name" value="Ribophorin_I"/>
</dbReference>